<feature type="domain" description="PKD/Chitinase" evidence="3">
    <location>
        <begin position="527"/>
        <end position="621"/>
    </location>
</feature>
<reference evidence="5" key="1">
    <citation type="journal article" date="2019" name="Int. J. Syst. Evol. Microbiol.">
        <title>The Global Catalogue of Microorganisms (GCM) 10K type strain sequencing project: providing services to taxonomists for standard genome sequencing and annotation.</title>
        <authorList>
            <consortium name="The Broad Institute Genomics Platform"/>
            <consortium name="The Broad Institute Genome Sequencing Center for Infectious Disease"/>
            <person name="Wu L."/>
            <person name="Ma J."/>
        </authorList>
    </citation>
    <scope>NUCLEOTIDE SEQUENCE [LARGE SCALE GENOMIC DNA]</scope>
    <source>
        <strain evidence="5">CCM 8725</strain>
    </source>
</reference>
<evidence type="ECO:0000256" key="1">
    <source>
        <dbReference type="SAM" id="MobiDB-lite"/>
    </source>
</evidence>
<dbReference type="EMBL" id="JBHUKY010000026">
    <property type="protein sequence ID" value="MFD2411391.1"/>
    <property type="molecule type" value="Genomic_DNA"/>
</dbReference>
<feature type="chain" id="PRO_5046244134" description="PKD/Chitinase domain-containing protein" evidence="2">
    <location>
        <begin position="19"/>
        <end position="759"/>
    </location>
</feature>
<name>A0ABW5F913_9BACL</name>
<evidence type="ECO:0000256" key="2">
    <source>
        <dbReference type="SAM" id="SignalP"/>
    </source>
</evidence>
<feature type="region of interest" description="Disordered" evidence="1">
    <location>
        <begin position="138"/>
        <end position="163"/>
    </location>
</feature>
<dbReference type="Proteomes" id="UP001597448">
    <property type="component" value="Unassembled WGS sequence"/>
</dbReference>
<dbReference type="InterPro" id="IPR013783">
    <property type="entry name" value="Ig-like_fold"/>
</dbReference>
<dbReference type="InterPro" id="IPR022409">
    <property type="entry name" value="PKD/Chitinase_dom"/>
</dbReference>
<evidence type="ECO:0000313" key="5">
    <source>
        <dbReference type="Proteomes" id="UP001597448"/>
    </source>
</evidence>
<feature type="domain" description="PKD/Chitinase" evidence="3">
    <location>
        <begin position="439"/>
        <end position="522"/>
    </location>
</feature>
<accession>A0ABW5F913</accession>
<feature type="signal peptide" evidence="2">
    <location>
        <begin position="1"/>
        <end position="18"/>
    </location>
</feature>
<dbReference type="SMART" id="SM00089">
    <property type="entry name" value="PKD"/>
    <property type="match status" value="2"/>
</dbReference>
<evidence type="ECO:0000313" key="4">
    <source>
        <dbReference type="EMBL" id="MFD2411391.1"/>
    </source>
</evidence>
<comment type="caution">
    <text evidence="4">The sequence shown here is derived from an EMBL/GenBank/DDBJ whole genome shotgun (WGS) entry which is preliminary data.</text>
</comment>
<proteinExistence type="predicted"/>
<keyword evidence="2" id="KW-0732">Signal</keyword>
<dbReference type="RefSeq" id="WP_209991640.1">
    <property type="nucleotide sequence ID" value="NZ_JBHUKY010000026.1"/>
</dbReference>
<protein>
    <recommendedName>
        <fullName evidence="3">PKD/Chitinase domain-containing protein</fullName>
    </recommendedName>
</protein>
<gene>
    <name evidence="4" type="ORF">ACFSX3_15975</name>
</gene>
<evidence type="ECO:0000259" key="3">
    <source>
        <dbReference type="SMART" id="SM00089"/>
    </source>
</evidence>
<keyword evidence="5" id="KW-1185">Reference proteome</keyword>
<sequence length="759" mass="83652">MKKILTLLIIFTLSTASLIEVKEVVAAEVKTVSISIPANTGLIGDDNAVKSYNLDLPSGVTVASINTGSFKYSGSNQLNGNITLENGMINLKLNGVSNNKTISNVLGYRASFGSLFISNPYNSIWRYSDGRRWQINEYDESNDGMKTKDMPAEDNANPSDRPPRVVISAAPYQSMDYLKWYDGSQANVIDSKYINASTIKPYFESKYSSNTIKEIKFKNNRVIVNYAIPYFVNSDGKITEQTYVNQDADSSHPLVGHAQGRKYEVTATYYYKADAKVPTYSYSGSVSFSYTPITEPTLDGGVSILKPSPNPAKFEGKDTEVSLRVKGDLLAYNNSSNIEEWIFYAKETGSSDVKTKKDYGKVLNSTQTFDNFVIPKSRGSNVKQEYTLTVTVRFTKPVVTGSGTVSSLSKTMKATVEVSDSPIPTTPPPTNNNKPPKAILDVSEEVMAGEETLIYGKGSYDPDGTIVDYKYNTPGAVEPVSGPFGWTWYPLSSLGQHSVRLTVTDNGGLTGSTSAKINVIQPIPKAVIDVKGTKKENRKVTLLSKSRSPEHYPIDETKTQWTISPVSGGTAADIKYLGNLSGMNSKDVLFKKPGTFKATLTVTNTAGFGDSTSMTFDIIPDEPPVVYFSAPGKIYRDPANGNQAVAALTDMSFSPDYDFLAHRKWEYRYDAENDGDFSNNPWVPFNDANVSTLNLILYEVGRYEVRLTVTEEFDQPTIEEFITPADRKSRDSYSSAPPQPIAERVIEVYNRAPAVDWSW</sequence>
<feature type="region of interest" description="Disordered" evidence="1">
    <location>
        <begin position="416"/>
        <end position="435"/>
    </location>
</feature>
<organism evidence="4 5">
    <name type="scientific">Paenibacillus rhizoplanae</name>
    <dbReference type="NCBI Taxonomy" id="1917181"/>
    <lineage>
        <taxon>Bacteria</taxon>
        <taxon>Bacillati</taxon>
        <taxon>Bacillota</taxon>
        <taxon>Bacilli</taxon>
        <taxon>Bacillales</taxon>
        <taxon>Paenibacillaceae</taxon>
        <taxon>Paenibacillus</taxon>
    </lineage>
</organism>
<dbReference type="Gene3D" id="2.60.40.10">
    <property type="entry name" value="Immunoglobulins"/>
    <property type="match status" value="1"/>
</dbReference>